<evidence type="ECO:0000256" key="7">
    <source>
        <dbReference type="ARBA" id="ARBA00023224"/>
    </source>
</evidence>
<evidence type="ECO:0000259" key="12">
    <source>
        <dbReference type="PROSITE" id="PS50885"/>
    </source>
</evidence>
<dbReference type="PROSITE" id="PS50885">
    <property type="entry name" value="HAMP"/>
    <property type="match status" value="1"/>
</dbReference>
<evidence type="ECO:0000256" key="10">
    <source>
        <dbReference type="SAM" id="Phobius"/>
    </source>
</evidence>
<keyword evidence="7 9" id="KW-0807">Transducer</keyword>
<keyword evidence="3" id="KW-0145">Chemotaxis</keyword>
<dbReference type="AlphaFoldDB" id="A0A1G9EZM7"/>
<evidence type="ECO:0000256" key="6">
    <source>
        <dbReference type="ARBA" id="ARBA00023136"/>
    </source>
</evidence>
<keyword evidence="2" id="KW-1003">Cell membrane</keyword>
<name>A0A1G9EZM7_9FIRM</name>
<dbReference type="EMBL" id="FNFP01000004">
    <property type="protein sequence ID" value="SDK81584.1"/>
    <property type="molecule type" value="Genomic_DNA"/>
</dbReference>
<evidence type="ECO:0000256" key="5">
    <source>
        <dbReference type="ARBA" id="ARBA00022989"/>
    </source>
</evidence>
<evidence type="ECO:0000256" key="2">
    <source>
        <dbReference type="ARBA" id="ARBA00022475"/>
    </source>
</evidence>
<dbReference type="PROSITE" id="PS50111">
    <property type="entry name" value="CHEMOTAXIS_TRANSDUC_2"/>
    <property type="match status" value="1"/>
</dbReference>
<dbReference type="GO" id="GO:0005886">
    <property type="term" value="C:plasma membrane"/>
    <property type="evidence" value="ECO:0007669"/>
    <property type="project" value="UniProtKB-SubCell"/>
</dbReference>
<dbReference type="RefSeq" id="WP_090553597.1">
    <property type="nucleotide sequence ID" value="NZ_FNFP01000004.1"/>
</dbReference>
<dbReference type="Pfam" id="PF00015">
    <property type="entry name" value="MCPsignal"/>
    <property type="match status" value="1"/>
</dbReference>
<proteinExistence type="inferred from homology"/>
<dbReference type="Gene3D" id="3.30.450.20">
    <property type="entry name" value="PAS domain"/>
    <property type="match status" value="1"/>
</dbReference>
<dbReference type="InterPro" id="IPR033479">
    <property type="entry name" value="dCache_1"/>
</dbReference>
<evidence type="ECO:0000259" key="11">
    <source>
        <dbReference type="PROSITE" id="PS50111"/>
    </source>
</evidence>
<dbReference type="SMART" id="SM00283">
    <property type="entry name" value="MA"/>
    <property type="match status" value="1"/>
</dbReference>
<dbReference type="CDD" id="cd06225">
    <property type="entry name" value="HAMP"/>
    <property type="match status" value="1"/>
</dbReference>
<dbReference type="InterPro" id="IPR004089">
    <property type="entry name" value="MCPsignal_dom"/>
</dbReference>
<sequence length="662" mass="72455">MKSIKTKLIIYFSILILLVSIVFSFMSITTAGNAVTEEVEHSLELLAEEGAKLIKTQLRVDMAILETIAQRDEIITMDWEIQQSVLSGELDRQSFNALGVINLDGTGSYSNGIPLDLRGRNYVEAALKGKTTVSNVVIDPVTNGPVVMLTTPIKNSGIVVGALIGRMNVFFLSNLITDMGFGDQGYAYIIDEQGTIISDADINRVINQWNPIIEAEEDEELKSVAENFQKIIEEKNGTSTYIYGGNDLYCGFAPIEETDWTIVITATRDEVLDALPSLQRNIIIVTLMVLIVSIIVCWVVGNSIAKPIILTAKHAEKIANLDITQDISKKLLQRKDEIGSLSRAFQTITDNLRSFINQIADTSQQVASSSQQLTATSQQSAMAADEVARTIEEIAKSANEQAKDTESGVLKTDELNKIIEKDVRHMEQINEAMKQLIILKDQGVEIIKALTDKTHRSHEAAQAIYESTVETNGNAEKIGEASRLIESIAEQTNLLALNAAIEAARAGEAGKGFAVVAEEIRKLAEQSTHSAKEIDDMVRKLQSTSQSTVTTMQEVSSFIKEQVTSVDMTESKFEGISNQVESVTNIVNQSLMAVEEMVIKKDELADVIQNLAAIAEENAAGTEEASASVEEQTASMEEIANSSDSLARLAEEMQDSIGKFKY</sequence>
<dbReference type="Pfam" id="PF02743">
    <property type="entry name" value="dCache_1"/>
    <property type="match status" value="1"/>
</dbReference>
<dbReference type="OrthoDB" id="597657at2"/>
<accession>A0A1G9EZM7</accession>
<dbReference type="STRING" id="393762.SAMN05660472_02043"/>
<keyword evidence="5 10" id="KW-1133">Transmembrane helix</keyword>
<dbReference type="Gene3D" id="1.10.287.950">
    <property type="entry name" value="Methyl-accepting chemotaxis protein"/>
    <property type="match status" value="1"/>
</dbReference>
<comment type="subcellular location">
    <subcellularLocation>
        <location evidence="1">Cell membrane</location>
        <topology evidence="1">Multi-pass membrane protein</topology>
    </subcellularLocation>
</comment>
<evidence type="ECO:0000256" key="9">
    <source>
        <dbReference type="PROSITE-ProRule" id="PRU00284"/>
    </source>
</evidence>
<dbReference type="GO" id="GO:0007165">
    <property type="term" value="P:signal transduction"/>
    <property type="evidence" value="ECO:0007669"/>
    <property type="project" value="UniProtKB-KW"/>
</dbReference>
<keyword evidence="4 10" id="KW-0812">Transmembrane</keyword>
<dbReference type="PANTHER" id="PTHR32089">
    <property type="entry name" value="METHYL-ACCEPTING CHEMOTAXIS PROTEIN MCPB"/>
    <property type="match status" value="1"/>
</dbReference>
<gene>
    <name evidence="13" type="ORF">SAMN05660472_02043</name>
</gene>
<dbReference type="GO" id="GO:0006935">
    <property type="term" value="P:chemotaxis"/>
    <property type="evidence" value="ECO:0007669"/>
    <property type="project" value="UniProtKB-KW"/>
</dbReference>
<dbReference type="InterPro" id="IPR003660">
    <property type="entry name" value="HAMP_dom"/>
</dbReference>
<evidence type="ECO:0000256" key="1">
    <source>
        <dbReference type="ARBA" id="ARBA00004651"/>
    </source>
</evidence>
<dbReference type="SMART" id="SM00304">
    <property type="entry name" value="HAMP"/>
    <property type="match status" value="1"/>
</dbReference>
<dbReference type="SUPFAM" id="SSF58104">
    <property type="entry name" value="Methyl-accepting chemotaxis protein (MCP) signaling domain"/>
    <property type="match status" value="1"/>
</dbReference>
<feature type="transmembrane region" description="Helical" evidence="10">
    <location>
        <begin position="282"/>
        <end position="301"/>
    </location>
</feature>
<evidence type="ECO:0000256" key="8">
    <source>
        <dbReference type="ARBA" id="ARBA00029447"/>
    </source>
</evidence>
<feature type="domain" description="Methyl-accepting transducer" evidence="11">
    <location>
        <begin position="376"/>
        <end position="633"/>
    </location>
</feature>
<feature type="domain" description="HAMP" evidence="12">
    <location>
        <begin position="302"/>
        <end position="357"/>
    </location>
</feature>
<dbReference type="Proteomes" id="UP000198718">
    <property type="component" value="Unassembled WGS sequence"/>
</dbReference>
<dbReference type="CDD" id="cd12914">
    <property type="entry name" value="PDC1_DGC_like"/>
    <property type="match status" value="1"/>
</dbReference>
<organism evidence="13 14">
    <name type="scientific">Natronincola ferrireducens</name>
    <dbReference type="NCBI Taxonomy" id="393762"/>
    <lineage>
        <taxon>Bacteria</taxon>
        <taxon>Bacillati</taxon>
        <taxon>Bacillota</taxon>
        <taxon>Clostridia</taxon>
        <taxon>Peptostreptococcales</taxon>
        <taxon>Natronincolaceae</taxon>
        <taxon>Natronincola</taxon>
    </lineage>
</organism>
<comment type="similarity">
    <text evidence="8">Belongs to the methyl-accepting chemotaxis (MCP) protein family.</text>
</comment>
<keyword evidence="6 10" id="KW-0472">Membrane</keyword>
<keyword evidence="14" id="KW-1185">Reference proteome</keyword>
<reference evidence="13 14" key="1">
    <citation type="submission" date="2016-10" db="EMBL/GenBank/DDBJ databases">
        <authorList>
            <person name="de Groot N.N."/>
        </authorList>
    </citation>
    <scope>NUCLEOTIDE SEQUENCE [LARGE SCALE GENOMIC DNA]</scope>
    <source>
        <strain evidence="13 14">DSM 18346</strain>
    </source>
</reference>
<evidence type="ECO:0000313" key="13">
    <source>
        <dbReference type="EMBL" id="SDK81584.1"/>
    </source>
</evidence>
<evidence type="ECO:0000256" key="4">
    <source>
        <dbReference type="ARBA" id="ARBA00022692"/>
    </source>
</evidence>
<dbReference type="PANTHER" id="PTHR32089:SF112">
    <property type="entry name" value="LYSOZYME-LIKE PROTEIN-RELATED"/>
    <property type="match status" value="1"/>
</dbReference>
<evidence type="ECO:0000256" key="3">
    <source>
        <dbReference type="ARBA" id="ARBA00022500"/>
    </source>
</evidence>
<evidence type="ECO:0000313" key="14">
    <source>
        <dbReference type="Proteomes" id="UP000198718"/>
    </source>
</evidence>
<dbReference type="CDD" id="cd12912">
    <property type="entry name" value="PDC2_MCP_like"/>
    <property type="match status" value="1"/>
</dbReference>
<dbReference type="Pfam" id="PF00672">
    <property type="entry name" value="HAMP"/>
    <property type="match status" value="1"/>
</dbReference>
<protein>
    <submittedName>
        <fullName evidence="13">Methyl-accepting chemotaxis sensory transducer with Cache sensor</fullName>
    </submittedName>
</protein>